<gene>
    <name evidence="2" type="ORF">PLEPLA_LOCUS16579</name>
</gene>
<dbReference type="AlphaFoldDB" id="A0A9N7UD22"/>
<organism evidence="2 3">
    <name type="scientific">Pleuronectes platessa</name>
    <name type="common">European plaice</name>
    <dbReference type="NCBI Taxonomy" id="8262"/>
    <lineage>
        <taxon>Eukaryota</taxon>
        <taxon>Metazoa</taxon>
        <taxon>Chordata</taxon>
        <taxon>Craniata</taxon>
        <taxon>Vertebrata</taxon>
        <taxon>Euteleostomi</taxon>
        <taxon>Actinopterygii</taxon>
        <taxon>Neopterygii</taxon>
        <taxon>Teleostei</taxon>
        <taxon>Neoteleostei</taxon>
        <taxon>Acanthomorphata</taxon>
        <taxon>Carangaria</taxon>
        <taxon>Pleuronectiformes</taxon>
        <taxon>Pleuronectoidei</taxon>
        <taxon>Pleuronectidae</taxon>
        <taxon>Pleuronectes</taxon>
    </lineage>
</organism>
<keyword evidence="3" id="KW-1185">Reference proteome</keyword>
<evidence type="ECO:0000256" key="1">
    <source>
        <dbReference type="SAM" id="MobiDB-lite"/>
    </source>
</evidence>
<proteinExistence type="predicted"/>
<comment type="caution">
    <text evidence="2">The sequence shown here is derived from an EMBL/GenBank/DDBJ whole genome shotgun (WGS) entry which is preliminary data.</text>
</comment>
<name>A0A9N7UD22_PLEPL</name>
<feature type="region of interest" description="Disordered" evidence="1">
    <location>
        <begin position="48"/>
        <end position="69"/>
    </location>
</feature>
<evidence type="ECO:0000313" key="3">
    <source>
        <dbReference type="Proteomes" id="UP001153269"/>
    </source>
</evidence>
<evidence type="ECO:0000313" key="2">
    <source>
        <dbReference type="EMBL" id="CAB1428605.1"/>
    </source>
</evidence>
<protein>
    <submittedName>
        <fullName evidence="2">Uncharacterized protein</fullName>
    </submittedName>
</protein>
<sequence length="69" mass="7609">MMGLTSLAQSSLARRAVRTYLPPLPSPPLNLFISLSFLRSTGLCYDSSHQRRVARSQTVNPPPVIPSTR</sequence>
<accession>A0A9N7UD22</accession>
<reference evidence="2" key="1">
    <citation type="submission" date="2020-03" db="EMBL/GenBank/DDBJ databases">
        <authorList>
            <person name="Weist P."/>
        </authorList>
    </citation>
    <scope>NUCLEOTIDE SEQUENCE</scope>
</reference>
<feature type="compositionally biased region" description="Pro residues" evidence="1">
    <location>
        <begin position="60"/>
        <end position="69"/>
    </location>
</feature>
<dbReference type="Proteomes" id="UP001153269">
    <property type="component" value="Unassembled WGS sequence"/>
</dbReference>
<dbReference type="EMBL" id="CADEAL010001070">
    <property type="protein sequence ID" value="CAB1428605.1"/>
    <property type="molecule type" value="Genomic_DNA"/>
</dbReference>